<feature type="domain" description="GP-PDE" evidence="2">
    <location>
        <begin position="33"/>
        <end position="333"/>
    </location>
</feature>
<dbReference type="PANTHER" id="PTHR46211">
    <property type="entry name" value="GLYCEROPHOSPHORYL DIESTER PHOSPHODIESTERASE"/>
    <property type="match status" value="1"/>
</dbReference>
<dbReference type="GO" id="GO:0008889">
    <property type="term" value="F:glycerophosphodiester phosphodiesterase activity"/>
    <property type="evidence" value="ECO:0007669"/>
    <property type="project" value="UniProtKB-EC"/>
</dbReference>
<organism evidence="3 4">
    <name type="scientific">Rhodococcoides corynebacterioides</name>
    <dbReference type="NCBI Taxonomy" id="53972"/>
    <lineage>
        <taxon>Bacteria</taxon>
        <taxon>Bacillati</taxon>
        <taxon>Actinomycetota</taxon>
        <taxon>Actinomycetes</taxon>
        <taxon>Mycobacteriales</taxon>
        <taxon>Nocardiaceae</taxon>
        <taxon>Rhodococcoides</taxon>
    </lineage>
</organism>
<keyword evidence="4" id="KW-1185">Reference proteome</keyword>
<keyword evidence="3" id="KW-0378">Hydrolase</keyword>
<dbReference type="PROSITE" id="PS51257">
    <property type="entry name" value="PROKAR_LIPOPROTEIN"/>
    <property type="match status" value="1"/>
</dbReference>
<dbReference type="InterPro" id="IPR030395">
    <property type="entry name" value="GP_PDE_dom"/>
</dbReference>
<dbReference type="Gene3D" id="3.20.20.190">
    <property type="entry name" value="Phosphatidylinositol (PI) phosphodiesterase"/>
    <property type="match status" value="1"/>
</dbReference>
<dbReference type="EMBL" id="JAFBBK010000001">
    <property type="protein sequence ID" value="MBM7415861.1"/>
    <property type="molecule type" value="Genomic_DNA"/>
</dbReference>
<dbReference type="PANTHER" id="PTHR46211:SF14">
    <property type="entry name" value="GLYCEROPHOSPHODIESTER PHOSPHODIESTERASE"/>
    <property type="match status" value="1"/>
</dbReference>
<keyword evidence="1" id="KW-0732">Signal</keyword>
<evidence type="ECO:0000256" key="1">
    <source>
        <dbReference type="SAM" id="SignalP"/>
    </source>
</evidence>
<evidence type="ECO:0000259" key="2">
    <source>
        <dbReference type="PROSITE" id="PS51704"/>
    </source>
</evidence>
<dbReference type="RefSeq" id="WP_371831689.1">
    <property type="nucleotide sequence ID" value="NZ_JAFBBK010000001.1"/>
</dbReference>
<gene>
    <name evidence="3" type="ORF">JOE42_002594</name>
</gene>
<evidence type="ECO:0000313" key="3">
    <source>
        <dbReference type="EMBL" id="MBM7415861.1"/>
    </source>
</evidence>
<name>A0ABS2KX37_9NOCA</name>
<dbReference type="PROSITE" id="PS51704">
    <property type="entry name" value="GP_PDE"/>
    <property type="match status" value="1"/>
</dbReference>
<dbReference type="Proteomes" id="UP000703038">
    <property type="component" value="Unassembled WGS sequence"/>
</dbReference>
<reference evidence="3 4" key="1">
    <citation type="submission" date="2021-01" db="EMBL/GenBank/DDBJ databases">
        <title>Genomics of switchgrass bacterial isolates.</title>
        <authorList>
            <person name="Shade A."/>
        </authorList>
    </citation>
    <scope>NUCLEOTIDE SEQUENCE [LARGE SCALE GENOMIC DNA]</scope>
    <source>
        <strain evidence="3 4">PvP111</strain>
    </source>
</reference>
<dbReference type="SUPFAM" id="SSF51695">
    <property type="entry name" value="PLC-like phosphodiesterases"/>
    <property type="match status" value="1"/>
</dbReference>
<proteinExistence type="predicted"/>
<accession>A0ABS2KX37</accession>
<protein>
    <submittedName>
        <fullName evidence="3">Glycerophosphoryl diester phosphodiesterase</fullName>
        <ecNumber evidence="3">3.1.4.46</ecNumber>
    </submittedName>
</protein>
<comment type="caution">
    <text evidence="3">The sequence shown here is derived from an EMBL/GenBank/DDBJ whole genome shotgun (WGS) entry which is preliminary data.</text>
</comment>
<feature type="signal peptide" evidence="1">
    <location>
        <begin position="1"/>
        <end position="23"/>
    </location>
</feature>
<evidence type="ECO:0000313" key="4">
    <source>
        <dbReference type="Proteomes" id="UP000703038"/>
    </source>
</evidence>
<sequence length="347" mass="36850">MAMRRVLLTVSMCMALAACSAQETETAQPLDGFDLQAHRGGLGLVTESTLASFTNALELGVTTLEMDTQITEDGIAVVTHDRKVPDAKCRDTRPATDGDPEFPYVGKYVNTLTLAQVRTLNCGVAQLDGYPDQRVATDAGIPTLDEVLALVNSYESTVQLNIETKVEAAAPTETAPRDQFANVVLASVRAAGLLDRTTIQSFDWGALLAVQKIDPSMRLVALTEPDFLEVGEPGASPWLGGLDIDEFGGDPVAAVQSFGAHALSPVQGSPQKGTVGDADFEFYVTPQMVASAHAAGIRVVPWTVDDPATMAALMDMGVDGIITDYPDRLREVMGERGMALPEPAGVR</sequence>
<dbReference type="Pfam" id="PF03009">
    <property type="entry name" value="GDPD"/>
    <property type="match status" value="1"/>
</dbReference>
<dbReference type="InterPro" id="IPR017946">
    <property type="entry name" value="PLC-like_Pdiesterase_TIM-brl"/>
</dbReference>
<dbReference type="EC" id="3.1.4.46" evidence="3"/>
<feature type="chain" id="PRO_5045443393" evidence="1">
    <location>
        <begin position="24"/>
        <end position="347"/>
    </location>
</feature>